<evidence type="ECO:0000259" key="3">
    <source>
        <dbReference type="Pfam" id="PF02230"/>
    </source>
</evidence>
<dbReference type="InterPro" id="IPR050955">
    <property type="entry name" value="Plant_Biomass_Hydrol_Est"/>
</dbReference>
<dbReference type="GO" id="GO:0016787">
    <property type="term" value="F:hydrolase activity"/>
    <property type="evidence" value="ECO:0007669"/>
    <property type="project" value="InterPro"/>
</dbReference>
<dbReference type="SUPFAM" id="SSF53474">
    <property type="entry name" value="alpha/beta-Hydrolases"/>
    <property type="match status" value="1"/>
</dbReference>
<keyword evidence="1 2" id="KW-0732">Signal</keyword>
<evidence type="ECO:0000256" key="2">
    <source>
        <dbReference type="SAM" id="SignalP"/>
    </source>
</evidence>
<keyword evidence="5" id="KW-1185">Reference proteome</keyword>
<dbReference type="EMBL" id="QOVK01000010">
    <property type="protein sequence ID" value="RXG20558.1"/>
    <property type="molecule type" value="Genomic_DNA"/>
</dbReference>
<name>A0A4Q0P3E6_9FLAO</name>
<proteinExistence type="predicted"/>
<sequence length="259" mass="28586">MKNQLAFIIALLGSAVMLAQDSFERAVYHSDGDSLQYRIQYPLNYDKAKQYPLVLFLHGAGERGSDNETQLTHGAQVFTNTGNRNAFPAIVIFPQCPKDSYWANVDVDRSTYPIGITFHPDKKPTPHLKMAAELVNSFIEDGKVDTSRVYIAGLSMGGMGTYEIVQRNPGTFAAAIAICGAGSTDSVKDYALKTPFWVIHGADDNVVKPTYSLQMAEAMLDAGAKPRVSVYEHANHNSWDTAFAEPDFLQWLFSHTKAN</sequence>
<evidence type="ECO:0000256" key="1">
    <source>
        <dbReference type="ARBA" id="ARBA00022729"/>
    </source>
</evidence>
<feature type="signal peptide" evidence="2">
    <location>
        <begin position="1"/>
        <end position="19"/>
    </location>
</feature>
<gene>
    <name evidence="4" type="ORF">DSM02_2411</name>
</gene>
<reference evidence="4 5" key="1">
    <citation type="submission" date="2018-07" db="EMBL/GenBank/DDBJ databases">
        <title>Leeuwenhoekiella genomics.</title>
        <authorList>
            <person name="Tahon G."/>
            <person name="Willems A."/>
        </authorList>
    </citation>
    <scope>NUCLEOTIDE SEQUENCE [LARGE SCALE GENOMIC DNA]</scope>
    <source>
        <strain evidence="4 5">LMG 29608</strain>
    </source>
</reference>
<dbReference type="AlphaFoldDB" id="A0A4Q0P3E6"/>
<accession>A0A4Q0P3E6</accession>
<dbReference type="InterPro" id="IPR003140">
    <property type="entry name" value="PLipase/COase/thioEstase"/>
</dbReference>
<dbReference type="Gene3D" id="3.40.50.1820">
    <property type="entry name" value="alpha/beta hydrolase"/>
    <property type="match status" value="1"/>
</dbReference>
<dbReference type="OrthoDB" id="9764953at2"/>
<evidence type="ECO:0000313" key="4">
    <source>
        <dbReference type="EMBL" id="RXG20558.1"/>
    </source>
</evidence>
<dbReference type="Proteomes" id="UP000289859">
    <property type="component" value="Unassembled WGS sequence"/>
</dbReference>
<dbReference type="PANTHER" id="PTHR43037:SF1">
    <property type="entry name" value="BLL1128 PROTEIN"/>
    <property type="match status" value="1"/>
</dbReference>
<dbReference type="InterPro" id="IPR029058">
    <property type="entry name" value="AB_hydrolase_fold"/>
</dbReference>
<evidence type="ECO:0000313" key="5">
    <source>
        <dbReference type="Proteomes" id="UP000289859"/>
    </source>
</evidence>
<protein>
    <submittedName>
        <fullName evidence="4">Phospholipase/carboxylesterase</fullName>
    </submittedName>
</protein>
<dbReference type="RefSeq" id="WP_128765827.1">
    <property type="nucleotide sequence ID" value="NZ_JBHUOO010000008.1"/>
</dbReference>
<organism evidence="4 5">
    <name type="scientific">Leeuwenhoekiella polynyae</name>
    <dbReference type="NCBI Taxonomy" id="1550906"/>
    <lineage>
        <taxon>Bacteria</taxon>
        <taxon>Pseudomonadati</taxon>
        <taxon>Bacteroidota</taxon>
        <taxon>Flavobacteriia</taxon>
        <taxon>Flavobacteriales</taxon>
        <taxon>Flavobacteriaceae</taxon>
        <taxon>Leeuwenhoekiella</taxon>
    </lineage>
</organism>
<feature type="chain" id="PRO_5020656301" evidence="2">
    <location>
        <begin position="20"/>
        <end position="259"/>
    </location>
</feature>
<feature type="domain" description="Phospholipase/carboxylesterase/thioesterase" evidence="3">
    <location>
        <begin position="47"/>
        <end position="243"/>
    </location>
</feature>
<dbReference type="Pfam" id="PF02230">
    <property type="entry name" value="Abhydrolase_2"/>
    <property type="match status" value="1"/>
</dbReference>
<comment type="caution">
    <text evidence="4">The sequence shown here is derived from an EMBL/GenBank/DDBJ whole genome shotgun (WGS) entry which is preliminary data.</text>
</comment>
<dbReference type="PANTHER" id="PTHR43037">
    <property type="entry name" value="UNNAMED PRODUCT-RELATED"/>
    <property type="match status" value="1"/>
</dbReference>